<name>A0A2H3L3M0_9CHLR</name>
<dbReference type="InterPro" id="IPR029035">
    <property type="entry name" value="DHS-like_NAD/FAD-binding_dom"/>
</dbReference>
<dbReference type="InterPro" id="IPR012001">
    <property type="entry name" value="Thiamin_PyroP_enz_TPP-bd_dom"/>
</dbReference>
<dbReference type="OrthoDB" id="4494979at2"/>
<dbReference type="GO" id="GO:0050660">
    <property type="term" value="F:flavin adenine dinucleotide binding"/>
    <property type="evidence" value="ECO:0007669"/>
    <property type="project" value="TreeGrafter"/>
</dbReference>
<dbReference type="Gene3D" id="3.40.50.970">
    <property type="match status" value="2"/>
</dbReference>
<dbReference type="InterPro" id="IPR000399">
    <property type="entry name" value="TPP-bd_CS"/>
</dbReference>
<dbReference type="RefSeq" id="WP_097654170.1">
    <property type="nucleotide sequence ID" value="NZ_LYXE01000126.1"/>
</dbReference>
<evidence type="ECO:0000256" key="4">
    <source>
        <dbReference type="RuleBase" id="RU362132"/>
    </source>
</evidence>
<dbReference type="PROSITE" id="PS00187">
    <property type="entry name" value="TPP_ENZYMES"/>
    <property type="match status" value="1"/>
</dbReference>
<protein>
    <submittedName>
        <fullName evidence="8">Thiamine pyrophosphate-binding protein</fullName>
    </submittedName>
</protein>
<evidence type="ECO:0000256" key="3">
    <source>
        <dbReference type="ARBA" id="ARBA00023052"/>
    </source>
</evidence>
<reference evidence="8 9" key="1">
    <citation type="submission" date="2016-05" db="EMBL/GenBank/DDBJ databases">
        <authorList>
            <person name="Lavstsen T."/>
            <person name="Jespersen J.S."/>
        </authorList>
    </citation>
    <scope>NUCLEOTIDE SEQUENCE [LARGE SCALE GENOMIC DNA]</scope>
    <source>
        <strain evidence="8 9">B7-9</strain>
    </source>
</reference>
<dbReference type="GO" id="GO:0030976">
    <property type="term" value="F:thiamine pyrophosphate binding"/>
    <property type="evidence" value="ECO:0007669"/>
    <property type="project" value="InterPro"/>
</dbReference>
<evidence type="ECO:0000259" key="5">
    <source>
        <dbReference type="Pfam" id="PF00205"/>
    </source>
</evidence>
<evidence type="ECO:0000259" key="7">
    <source>
        <dbReference type="Pfam" id="PF02776"/>
    </source>
</evidence>
<feature type="domain" description="Thiamine pyrophosphate enzyme TPP-binding" evidence="6">
    <location>
        <begin position="406"/>
        <end position="551"/>
    </location>
</feature>
<dbReference type="SUPFAM" id="SSF52467">
    <property type="entry name" value="DHS-like NAD/FAD-binding domain"/>
    <property type="match status" value="1"/>
</dbReference>
<dbReference type="InterPro" id="IPR045229">
    <property type="entry name" value="TPP_enz"/>
</dbReference>
<evidence type="ECO:0000259" key="6">
    <source>
        <dbReference type="Pfam" id="PF02775"/>
    </source>
</evidence>
<comment type="similarity">
    <text evidence="2 4">Belongs to the TPP enzyme family.</text>
</comment>
<dbReference type="CDD" id="cd07035">
    <property type="entry name" value="TPP_PYR_POX_like"/>
    <property type="match status" value="1"/>
</dbReference>
<keyword evidence="3 4" id="KW-0786">Thiamine pyrophosphate</keyword>
<gene>
    <name evidence="8" type="ORF">A9Q02_17800</name>
</gene>
<dbReference type="PANTHER" id="PTHR18968:SF13">
    <property type="entry name" value="ACETOLACTATE SYNTHASE CATALYTIC SUBUNIT, MITOCHONDRIAL"/>
    <property type="match status" value="1"/>
</dbReference>
<dbReference type="SUPFAM" id="SSF52518">
    <property type="entry name" value="Thiamin diphosphate-binding fold (THDP-binding)"/>
    <property type="match status" value="2"/>
</dbReference>
<dbReference type="Pfam" id="PF00205">
    <property type="entry name" value="TPP_enzyme_M"/>
    <property type="match status" value="1"/>
</dbReference>
<sequence>MRKRTGNQAIIEQFLADGMNFMFGNPGTVEQGFLDAVADYPEMRYILTLQESVAVMAADGYARATQRPTLVQMHSSPGLGNAIGALYQAKRGHSPLVVIGGDAGLRYMNTESQMYGDLVAFAEPVTKWSTMVLEPANLLRVIRRAIKIAATPPMGPVYVCVPADVLDAPAVEPVMPTSLFSTRVAPAGAMIAEMAQMLVSAATPIIFVGDGVAYSGAQAELTRVAELLGAEVWEADSGEVNMAYDHPLYQGMTGHMFGFASKPITQKGDVNLICGTYMLPEVFPELGPIFAEGAKVIHIDLDPGAIAKNHPVDLGVLADPKLTLGLLAEAIDASFSSEQRAAAQARAATIGQRNAEKRASQLQADQAVREATPLKMSRFMEELVAQLPSEDVIIVDEALTSSPALVRYWPPQRTGAYFLTRGGSLGIGFPGAIGAKLANPSKTVLGFSGDGGSMYTIQSLWSAARHNLDVKFIVCNNSSYRLLQLNIDQYWKDQGLPKRDYPLSFDLSSPPLGFVDMARGMGVAGIRIEKPEEVAGAIKQMLDHPGPFLIDLALEGDVHPERVGATCGQ</sequence>
<dbReference type="GO" id="GO:0005948">
    <property type="term" value="C:acetolactate synthase complex"/>
    <property type="evidence" value="ECO:0007669"/>
    <property type="project" value="TreeGrafter"/>
</dbReference>
<dbReference type="Gene3D" id="3.40.50.1220">
    <property type="entry name" value="TPP-binding domain"/>
    <property type="match status" value="1"/>
</dbReference>
<dbReference type="InterPro" id="IPR012000">
    <property type="entry name" value="Thiamin_PyroP_enz_cen_dom"/>
</dbReference>
<dbReference type="GO" id="GO:0003984">
    <property type="term" value="F:acetolactate synthase activity"/>
    <property type="evidence" value="ECO:0007669"/>
    <property type="project" value="TreeGrafter"/>
</dbReference>
<dbReference type="Pfam" id="PF02776">
    <property type="entry name" value="TPP_enzyme_N"/>
    <property type="match status" value="1"/>
</dbReference>
<evidence type="ECO:0000256" key="1">
    <source>
        <dbReference type="ARBA" id="ARBA00001964"/>
    </source>
</evidence>
<evidence type="ECO:0000256" key="2">
    <source>
        <dbReference type="ARBA" id="ARBA00007812"/>
    </source>
</evidence>
<dbReference type="InterPro" id="IPR029061">
    <property type="entry name" value="THDP-binding"/>
</dbReference>
<dbReference type="GO" id="GO:0009097">
    <property type="term" value="P:isoleucine biosynthetic process"/>
    <property type="evidence" value="ECO:0007669"/>
    <property type="project" value="TreeGrafter"/>
</dbReference>
<comment type="caution">
    <text evidence="8">The sequence shown here is derived from an EMBL/GenBank/DDBJ whole genome shotgun (WGS) entry which is preliminary data.</text>
</comment>
<dbReference type="Proteomes" id="UP000220922">
    <property type="component" value="Unassembled WGS sequence"/>
</dbReference>
<dbReference type="GO" id="GO:0000287">
    <property type="term" value="F:magnesium ion binding"/>
    <property type="evidence" value="ECO:0007669"/>
    <property type="project" value="InterPro"/>
</dbReference>
<proteinExistence type="inferred from homology"/>
<dbReference type="PANTHER" id="PTHR18968">
    <property type="entry name" value="THIAMINE PYROPHOSPHATE ENZYMES"/>
    <property type="match status" value="1"/>
</dbReference>
<dbReference type="AlphaFoldDB" id="A0A2H3L3M0"/>
<feature type="domain" description="Thiamine pyrophosphate enzyme central" evidence="5">
    <location>
        <begin position="191"/>
        <end position="325"/>
    </location>
</feature>
<accession>A0A2H3L3M0</accession>
<dbReference type="EMBL" id="LYXE01000126">
    <property type="protein sequence ID" value="PDV97745.1"/>
    <property type="molecule type" value="Genomic_DNA"/>
</dbReference>
<dbReference type="GO" id="GO:0009099">
    <property type="term" value="P:L-valine biosynthetic process"/>
    <property type="evidence" value="ECO:0007669"/>
    <property type="project" value="TreeGrafter"/>
</dbReference>
<dbReference type="InterPro" id="IPR011766">
    <property type="entry name" value="TPP_enzyme_TPP-bd"/>
</dbReference>
<evidence type="ECO:0000313" key="8">
    <source>
        <dbReference type="EMBL" id="PDV97745.1"/>
    </source>
</evidence>
<keyword evidence="9" id="KW-1185">Reference proteome</keyword>
<organism evidence="8 9">
    <name type="scientific">Candidatus Chloroploca asiatica</name>
    <dbReference type="NCBI Taxonomy" id="1506545"/>
    <lineage>
        <taxon>Bacteria</taxon>
        <taxon>Bacillati</taxon>
        <taxon>Chloroflexota</taxon>
        <taxon>Chloroflexia</taxon>
        <taxon>Chloroflexales</taxon>
        <taxon>Chloroflexineae</taxon>
        <taxon>Oscillochloridaceae</taxon>
        <taxon>Candidatus Chloroploca</taxon>
    </lineage>
</organism>
<dbReference type="CDD" id="cd02002">
    <property type="entry name" value="TPP_BFDC"/>
    <property type="match status" value="1"/>
</dbReference>
<dbReference type="Pfam" id="PF02775">
    <property type="entry name" value="TPP_enzyme_C"/>
    <property type="match status" value="1"/>
</dbReference>
<evidence type="ECO:0000313" key="9">
    <source>
        <dbReference type="Proteomes" id="UP000220922"/>
    </source>
</evidence>
<comment type="cofactor">
    <cofactor evidence="1">
        <name>thiamine diphosphate</name>
        <dbReference type="ChEBI" id="CHEBI:58937"/>
    </cofactor>
</comment>
<feature type="domain" description="Thiamine pyrophosphate enzyme N-terminal TPP-binding" evidence="7">
    <location>
        <begin position="5"/>
        <end position="110"/>
    </location>
</feature>